<dbReference type="Proteomes" id="UP000198339">
    <property type="component" value="Unassembled WGS sequence"/>
</dbReference>
<evidence type="ECO:0000256" key="3">
    <source>
        <dbReference type="ARBA" id="ARBA00022801"/>
    </source>
</evidence>
<dbReference type="PROSITE" id="PS50249">
    <property type="entry name" value="MPN"/>
    <property type="match status" value="1"/>
</dbReference>
<reference evidence="7 8" key="1">
    <citation type="submission" date="2017-06" db="EMBL/GenBank/DDBJ databases">
        <authorList>
            <person name="Kim H.J."/>
            <person name="Triplett B.A."/>
        </authorList>
    </citation>
    <scope>NUCLEOTIDE SEQUENCE [LARGE SCALE GENOMIC DNA]</scope>
    <source>
        <strain evidence="7 8">DS15</strain>
    </source>
</reference>
<dbReference type="Pfam" id="PF04002">
    <property type="entry name" value="RadC"/>
    <property type="match status" value="1"/>
</dbReference>
<dbReference type="CDD" id="cd08071">
    <property type="entry name" value="MPN_DUF2466"/>
    <property type="match status" value="1"/>
</dbReference>
<dbReference type="Gene3D" id="3.40.140.10">
    <property type="entry name" value="Cytidine Deaminase, domain 2"/>
    <property type="match status" value="1"/>
</dbReference>
<gene>
    <name evidence="7" type="ORF">SAMN06295955_11154</name>
</gene>
<proteinExistence type="predicted"/>
<dbReference type="SUPFAM" id="SSF102712">
    <property type="entry name" value="JAB1/MPN domain"/>
    <property type="match status" value="1"/>
</dbReference>
<keyword evidence="2" id="KW-0479">Metal-binding</keyword>
<keyword evidence="8" id="KW-1185">Reference proteome</keyword>
<evidence type="ECO:0000259" key="6">
    <source>
        <dbReference type="PROSITE" id="PS50249"/>
    </source>
</evidence>
<dbReference type="InterPro" id="IPR037518">
    <property type="entry name" value="MPN"/>
</dbReference>
<dbReference type="PANTHER" id="PTHR30471">
    <property type="entry name" value="DNA REPAIR PROTEIN RADC"/>
    <property type="match status" value="1"/>
</dbReference>
<dbReference type="GO" id="GO:0006508">
    <property type="term" value="P:proteolysis"/>
    <property type="evidence" value="ECO:0007669"/>
    <property type="project" value="UniProtKB-KW"/>
</dbReference>
<keyword evidence="1" id="KW-0645">Protease</keyword>
<evidence type="ECO:0000256" key="4">
    <source>
        <dbReference type="ARBA" id="ARBA00022833"/>
    </source>
</evidence>
<evidence type="ECO:0000313" key="7">
    <source>
        <dbReference type="EMBL" id="SNT08837.1"/>
    </source>
</evidence>
<dbReference type="AlphaFoldDB" id="A0A239JSL7"/>
<keyword evidence="5" id="KW-0482">Metalloprotease</keyword>
<dbReference type="PROSITE" id="PS01302">
    <property type="entry name" value="UPF0758"/>
    <property type="match status" value="1"/>
</dbReference>
<dbReference type="GO" id="GO:0008237">
    <property type="term" value="F:metallopeptidase activity"/>
    <property type="evidence" value="ECO:0007669"/>
    <property type="project" value="UniProtKB-KW"/>
</dbReference>
<organism evidence="7 8">
    <name type="scientific">Sphingopyxis indica</name>
    <dbReference type="NCBI Taxonomy" id="436663"/>
    <lineage>
        <taxon>Bacteria</taxon>
        <taxon>Pseudomonadati</taxon>
        <taxon>Pseudomonadota</taxon>
        <taxon>Alphaproteobacteria</taxon>
        <taxon>Sphingomonadales</taxon>
        <taxon>Sphingomonadaceae</taxon>
        <taxon>Sphingopyxis</taxon>
    </lineage>
</organism>
<evidence type="ECO:0000256" key="2">
    <source>
        <dbReference type="ARBA" id="ARBA00022723"/>
    </source>
</evidence>
<accession>A0A239JSL7</accession>
<dbReference type="SUPFAM" id="SSF46785">
    <property type="entry name" value="Winged helix' DNA-binding domain"/>
    <property type="match status" value="1"/>
</dbReference>
<dbReference type="GO" id="GO:0046872">
    <property type="term" value="F:metal ion binding"/>
    <property type="evidence" value="ECO:0007669"/>
    <property type="project" value="UniProtKB-KW"/>
</dbReference>
<feature type="domain" description="MPN" evidence="6">
    <location>
        <begin position="41"/>
        <end position="163"/>
    </location>
</feature>
<dbReference type="EMBL" id="FZPA01000011">
    <property type="protein sequence ID" value="SNT08837.1"/>
    <property type="molecule type" value="Genomic_DNA"/>
</dbReference>
<keyword evidence="3" id="KW-0378">Hydrolase</keyword>
<sequence>MQSPEALARTLGKDSAVSALLTAANAAAIESMRADLGDRSLDPASPKLLRYLKMSMGALPQETLRVFFLDPAQRLIADEQLQQGTIGHVAIYPRTIFRRAIELDAAAIILVHNHPSGDPTPSDADVAATTRLAAIGRSLDIELLEHIVVALRGHRPILNRNSMQRTPAAADHLLCDTSANWRGAPDAARALANAQRTARRRLLRRQLVGAPGLFGEPAWDMLIDLFIHEAEAKPVSTSSLCISSGLPMSSALRLLQRLTDAGLVTREADRTDGRRNFIRLDPALGHRLMAYFAEGDE</sequence>
<dbReference type="InterPro" id="IPR020891">
    <property type="entry name" value="UPF0758_CS"/>
</dbReference>
<keyword evidence="4" id="KW-0862">Zinc</keyword>
<dbReference type="InterPro" id="IPR036390">
    <property type="entry name" value="WH_DNA-bd_sf"/>
</dbReference>
<dbReference type="PANTHER" id="PTHR30471:SF3">
    <property type="entry name" value="UPF0758 PROTEIN YEES-RELATED"/>
    <property type="match status" value="1"/>
</dbReference>
<protein>
    <submittedName>
        <fullName evidence="7">DNA repair protein RadC</fullName>
    </submittedName>
</protein>
<evidence type="ECO:0000313" key="8">
    <source>
        <dbReference type="Proteomes" id="UP000198339"/>
    </source>
</evidence>
<dbReference type="Gene3D" id="1.10.10.10">
    <property type="entry name" value="Winged helix-like DNA-binding domain superfamily/Winged helix DNA-binding domain"/>
    <property type="match status" value="1"/>
</dbReference>
<evidence type="ECO:0000256" key="1">
    <source>
        <dbReference type="ARBA" id="ARBA00022670"/>
    </source>
</evidence>
<evidence type="ECO:0000256" key="5">
    <source>
        <dbReference type="ARBA" id="ARBA00023049"/>
    </source>
</evidence>
<dbReference type="RefSeq" id="WP_170935573.1">
    <property type="nucleotide sequence ID" value="NZ_FZPA01000011.1"/>
</dbReference>
<dbReference type="InterPro" id="IPR001405">
    <property type="entry name" value="UPF0758"/>
</dbReference>
<dbReference type="InterPro" id="IPR025657">
    <property type="entry name" value="RadC_JAB"/>
</dbReference>
<dbReference type="InterPro" id="IPR036388">
    <property type="entry name" value="WH-like_DNA-bd_sf"/>
</dbReference>
<name>A0A239JSL7_9SPHN</name>